<sequence length="472" mass="54332">MDFMSSLPDSLLILILSYLTFYDAWKTSELGLRYRHLWISTANFDFDEEFFVNSGVRHDIAQGVDRPPAEIRAEARAAFMRFLRNFFSRHQGRFASFRLRLSNPEEFEREVREWLEAVVRFNAESVDLCFSDWWRADNDSEAYAFRFELPDGFYRGDSITSLSLAGTKFNAKSFRGFQNLVVLNIGKISLSKEDVQGILSAVPTLRDLTLYKCMSDGFVIENSKNAAPITSLKVEECWPLSDGITLQMPKLRSFKYTGWLRQLVFMDMNSIEDVELDFCLEYEFDEIGDILQEMLVGLGRAKTLIVCSYLAQTISSGDEPLHLWAIQDDLRQLTMNLSCHQYELPGISFMLRSYRNLEKFTVQICEERVLEDFEYPFAQVQIGRAFWNMQAIAPVACLRRTLKMVEVVGFKGTENELELLRYLLREGVALHRVIIKPFEQPVDGNLNQIIVAAEQALNFPRGSANVEVTIVA</sequence>
<dbReference type="InterPro" id="IPR032675">
    <property type="entry name" value="LRR_dom_sf"/>
</dbReference>
<dbReference type="SUPFAM" id="SSF52047">
    <property type="entry name" value="RNI-like"/>
    <property type="match status" value="1"/>
</dbReference>
<dbReference type="PANTHER" id="PTHR31900">
    <property type="entry name" value="F-BOX/RNI SUPERFAMILY PROTEIN-RELATED"/>
    <property type="match status" value="1"/>
</dbReference>
<evidence type="ECO:0000313" key="3">
    <source>
        <dbReference type="Proteomes" id="UP001179952"/>
    </source>
</evidence>
<dbReference type="InterPro" id="IPR050232">
    <property type="entry name" value="FBL13/AtMIF1-like"/>
</dbReference>
<protein>
    <submittedName>
        <fullName evidence="2">F-box protein</fullName>
    </submittedName>
</protein>
<evidence type="ECO:0000313" key="2">
    <source>
        <dbReference type="EMBL" id="KAK1280230.1"/>
    </source>
</evidence>
<evidence type="ECO:0000259" key="1">
    <source>
        <dbReference type="SMART" id="SM00579"/>
    </source>
</evidence>
<reference evidence="2" key="1">
    <citation type="journal article" date="2023" name="Nat. Commun.">
        <title>Diploid and tetraploid genomes of Acorus and the evolution of monocots.</title>
        <authorList>
            <person name="Ma L."/>
            <person name="Liu K.W."/>
            <person name="Li Z."/>
            <person name="Hsiao Y.Y."/>
            <person name="Qi Y."/>
            <person name="Fu T."/>
            <person name="Tang G.D."/>
            <person name="Zhang D."/>
            <person name="Sun W.H."/>
            <person name="Liu D.K."/>
            <person name="Li Y."/>
            <person name="Chen G.Z."/>
            <person name="Liu X.D."/>
            <person name="Liao X.Y."/>
            <person name="Jiang Y.T."/>
            <person name="Yu X."/>
            <person name="Hao Y."/>
            <person name="Huang J."/>
            <person name="Zhao X.W."/>
            <person name="Ke S."/>
            <person name="Chen Y.Y."/>
            <person name="Wu W.L."/>
            <person name="Hsu J.L."/>
            <person name="Lin Y.F."/>
            <person name="Huang M.D."/>
            <person name="Li C.Y."/>
            <person name="Huang L."/>
            <person name="Wang Z.W."/>
            <person name="Zhao X."/>
            <person name="Zhong W.Y."/>
            <person name="Peng D.H."/>
            <person name="Ahmad S."/>
            <person name="Lan S."/>
            <person name="Zhang J.S."/>
            <person name="Tsai W.C."/>
            <person name="Van de Peer Y."/>
            <person name="Liu Z.J."/>
        </authorList>
    </citation>
    <scope>NUCLEOTIDE SEQUENCE</scope>
    <source>
        <strain evidence="2">SCP</strain>
    </source>
</reference>
<dbReference type="PANTHER" id="PTHR31900:SF30">
    <property type="entry name" value="SUPERFAMILY PROTEIN, PUTATIVE-RELATED"/>
    <property type="match status" value="1"/>
</dbReference>
<dbReference type="SUPFAM" id="SSF81383">
    <property type="entry name" value="F-box domain"/>
    <property type="match status" value="1"/>
</dbReference>
<dbReference type="EMBL" id="JAUJYN010000001">
    <property type="protein sequence ID" value="KAK1280230.1"/>
    <property type="molecule type" value="Genomic_DNA"/>
</dbReference>
<dbReference type="InterPro" id="IPR055357">
    <property type="entry name" value="LRR_At1g61320_AtMIF1"/>
</dbReference>
<dbReference type="Gene3D" id="3.80.10.10">
    <property type="entry name" value="Ribonuclease Inhibitor"/>
    <property type="match status" value="1"/>
</dbReference>
<proteinExistence type="predicted"/>
<name>A0AAV9BU17_ACOGR</name>
<dbReference type="Proteomes" id="UP001179952">
    <property type="component" value="Unassembled WGS sequence"/>
</dbReference>
<comment type="caution">
    <text evidence="2">The sequence shown here is derived from an EMBL/GenBank/DDBJ whole genome shotgun (WGS) entry which is preliminary data.</text>
</comment>
<dbReference type="SMART" id="SM00579">
    <property type="entry name" value="FBD"/>
    <property type="match status" value="1"/>
</dbReference>
<dbReference type="InterPro" id="IPR006566">
    <property type="entry name" value="FBD"/>
</dbReference>
<gene>
    <name evidence="2" type="ORF">QJS04_geneDACA019821</name>
</gene>
<keyword evidence="3" id="KW-1185">Reference proteome</keyword>
<dbReference type="AlphaFoldDB" id="A0AAV9BU17"/>
<accession>A0AAV9BU17</accession>
<reference evidence="2" key="2">
    <citation type="submission" date="2023-06" db="EMBL/GenBank/DDBJ databases">
        <authorList>
            <person name="Ma L."/>
            <person name="Liu K.-W."/>
            <person name="Li Z."/>
            <person name="Hsiao Y.-Y."/>
            <person name="Qi Y."/>
            <person name="Fu T."/>
            <person name="Tang G."/>
            <person name="Zhang D."/>
            <person name="Sun W.-H."/>
            <person name="Liu D.-K."/>
            <person name="Li Y."/>
            <person name="Chen G.-Z."/>
            <person name="Liu X.-D."/>
            <person name="Liao X.-Y."/>
            <person name="Jiang Y.-T."/>
            <person name="Yu X."/>
            <person name="Hao Y."/>
            <person name="Huang J."/>
            <person name="Zhao X.-W."/>
            <person name="Ke S."/>
            <person name="Chen Y.-Y."/>
            <person name="Wu W.-L."/>
            <person name="Hsu J.-L."/>
            <person name="Lin Y.-F."/>
            <person name="Huang M.-D."/>
            <person name="Li C.-Y."/>
            <person name="Huang L."/>
            <person name="Wang Z.-W."/>
            <person name="Zhao X."/>
            <person name="Zhong W.-Y."/>
            <person name="Peng D.-H."/>
            <person name="Ahmad S."/>
            <person name="Lan S."/>
            <person name="Zhang J.-S."/>
            <person name="Tsai W.-C."/>
            <person name="Van De Peer Y."/>
            <person name="Liu Z.-J."/>
        </authorList>
    </citation>
    <scope>NUCLEOTIDE SEQUENCE</scope>
    <source>
        <strain evidence="2">SCP</strain>
        <tissue evidence="2">Leaves</tissue>
    </source>
</reference>
<feature type="domain" description="FBD" evidence="1">
    <location>
        <begin position="396"/>
        <end position="471"/>
    </location>
</feature>
<dbReference type="Pfam" id="PF23622">
    <property type="entry name" value="LRR_At1g61320_AtMIF1"/>
    <property type="match status" value="1"/>
</dbReference>
<organism evidence="2 3">
    <name type="scientific">Acorus gramineus</name>
    <name type="common">Dwarf sweet flag</name>
    <dbReference type="NCBI Taxonomy" id="55184"/>
    <lineage>
        <taxon>Eukaryota</taxon>
        <taxon>Viridiplantae</taxon>
        <taxon>Streptophyta</taxon>
        <taxon>Embryophyta</taxon>
        <taxon>Tracheophyta</taxon>
        <taxon>Spermatophyta</taxon>
        <taxon>Magnoliopsida</taxon>
        <taxon>Liliopsida</taxon>
        <taxon>Acoraceae</taxon>
        <taxon>Acorus</taxon>
    </lineage>
</organism>
<dbReference type="InterPro" id="IPR036047">
    <property type="entry name" value="F-box-like_dom_sf"/>
</dbReference>